<proteinExistence type="predicted"/>
<sequence>MYTASTRPPLQRAFTRSTEVGALGYAITIRPSSWRPTAAPDDAVGGTRLGESVQRADGPRVS</sequence>
<protein>
    <submittedName>
        <fullName evidence="2">Uncharacterized protein</fullName>
    </submittedName>
</protein>
<evidence type="ECO:0000313" key="3">
    <source>
        <dbReference type="Proteomes" id="UP000324222"/>
    </source>
</evidence>
<evidence type="ECO:0000256" key="1">
    <source>
        <dbReference type="SAM" id="MobiDB-lite"/>
    </source>
</evidence>
<keyword evidence="3" id="KW-1185">Reference proteome</keyword>
<reference evidence="2 3" key="1">
    <citation type="submission" date="2019-05" db="EMBL/GenBank/DDBJ databases">
        <title>Another draft genome of Portunus trituberculatus and its Hox gene families provides insights of decapod evolution.</title>
        <authorList>
            <person name="Jeong J.-H."/>
            <person name="Song I."/>
            <person name="Kim S."/>
            <person name="Choi T."/>
            <person name="Kim D."/>
            <person name="Ryu S."/>
            <person name="Kim W."/>
        </authorList>
    </citation>
    <scope>NUCLEOTIDE SEQUENCE [LARGE SCALE GENOMIC DNA]</scope>
    <source>
        <tissue evidence="2">Muscle</tissue>
    </source>
</reference>
<feature type="region of interest" description="Disordered" evidence="1">
    <location>
        <begin position="33"/>
        <end position="62"/>
    </location>
</feature>
<dbReference type="AlphaFoldDB" id="A0A5B7HRZ1"/>
<evidence type="ECO:0000313" key="2">
    <source>
        <dbReference type="EMBL" id="MPC75210.1"/>
    </source>
</evidence>
<dbReference type="Proteomes" id="UP000324222">
    <property type="component" value="Unassembled WGS sequence"/>
</dbReference>
<dbReference type="EMBL" id="VSRR010040600">
    <property type="protein sequence ID" value="MPC75210.1"/>
    <property type="molecule type" value="Genomic_DNA"/>
</dbReference>
<gene>
    <name evidence="2" type="ORF">E2C01_069594</name>
</gene>
<name>A0A5B7HRZ1_PORTR</name>
<accession>A0A5B7HRZ1</accession>
<organism evidence="2 3">
    <name type="scientific">Portunus trituberculatus</name>
    <name type="common">Swimming crab</name>
    <name type="synonym">Neptunus trituberculatus</name>
    <dbReference type="NCBI Taxonomy" id="210409"/>
    <lineage>
        <taxon>Eukaryota</taxon>
        <taxon>Metazoa</taxon>
        <taxon>Ecdysozoa</taxon>
        <taxon>Arthropoda</taxon>
        <taxon>Crustacea</taxon>
        <taxon>Multicrustacea</taxon>
        <taxon>Malacostraca</taxon>
        <taxon>Eumalacostraca</taxon>
        <taxon>Eucarida</taxon>
        <taxon>Decapoda</taxon>
        <taxon>Pleocyemata</taxon>
        <taxon>Brachyura</taxon>
        <taxon>Eubrachyura</taxon>
        <taxon>Portunoidea</taxon>
        <taxon>Portunidae</taxon>
        <taxon>Portuninae</taxon>
        <taxon>Portunus</taxon>
    </lineage>
</organism>
<comment type="caution">
    <text evidence="2">The sequence shown here is derived from an EMBL/GenBank/DDBJ whole genome shotgun (WGS) entry which is preliminary data.</text>
</comment>